<proteinExistence type="predicted"/>
<accession>A0A6J4R1X2</accession>
<feature type="non-terminal residue" evidence="2">
    <location>
        <position position="1"/>
    </location>
</feature>
<sequence>VRHPRHGRRAGRPHRQKGPRARGLGAPRRRHKRGARQEGHPDDRRAPPRHRVAPGLPGPRLLRALGLRHGEAPRREGHPHERRDRREGRGDTPPLGERV</sequence>
<dbReference type="AlphaFoldDB" id="A0A6J4R1X2"/>
<feature type="compositionally biased region" description="Basic residues" evidence="1">
    <location>
        <begin position="1"/>
        <end position="20"/>
    </location>
</feature>
<organism evidence="2">
    <name type="scientific">uncultured Rubrobacteraceae bacterium</name>
    <dbReference type="NCBI Taxonomy" id="349277"/>
    <lineage>
        <taxon>Bacteria</taxon>
        <taxon>Bacillati</taxon>
        <taxon>Actinomycetota</taxon>
        <taxon>Rubrobacteria</taxon>
        <taxon>Rubrobacterales</taxon>
        <taxon>Rubrobacteraceae</taxon>
        <taxon>environmental samples</taxon>
    </lineage>
</organism>
<name>A0A6J4R1X2_9ACTN</name>
<feature type="compositionally biased region" description="Basic and acidic residues" evidence="1">
    <location>
        <begin position="35"/>
        <end position="46"/>
    </location>
</feature>
<feature type="compositionally biased region" description="Basic and acidic residues" evidence="1">
    <location>
        <begin position="68"/>
        <end position="90"/>
    </location>
</feature>
<gene>
    <name evidence="2" type="ORF">AVDCRST_MAG02-3099</name>
</gene>
<evidence type="ECO:0000256" key="1">
    <source>
        <dbReference type="SAM" id="MobiDB-lite"/>
    </source>
</evidence>
<feature type="compositionally biased region" description="Low complexity" evidence="1">
    <location>
        <begin position="53"/>
        <end position="67"/>
    </location>
</feature>
<reference evidence="2" key="1">
    <citation type="submission" date="2020-02" db="EMBL/GenBank/DDBJ databases">
        <authorList>
            <person name="Meier V. D."/>
        </authorList>
    </citation>
    <scope>NUCLEOTIDE SEQUENCE</scope>
    <source>
        <strain evidence="2">AVDCRST_MAG02</strain>
    </source>
</reference>
<evidence type="ECO:0000313" key="2">
    <source>
        <dbReference type="EMBL" id="CAA9461792.1"/>
    </source>
</evidence>
<feature type="region of interest" description="Disordered" evidence="1">
    <location>
        <begin position="1"/>
        <end position="99"/>
    </location>
</feature>
<feature type="non-terminal residue" evidence="2">
    <location>
        <position position="99"/>
    </location>
</feature>
<protein>
    <submittedName>
        <fullName evidence="2">Nitrile hydratase beta subunit</fullName>
    </submittedName>
</protein>
<dbReference type="EMBL" id="CADCVH010000079">
    <property type="protein sequence ID" value="CAA9461792.1"/>
    <property type="molecule type" value="Genomic_DNA"/>
</dbReference>